<evidence type="ECO:0000313" key="3">
    <source>
        <dbReference type="EMBL" id="GGQ93780.1"/>
    </source>
</evidence>
<sequence length="456" mass="49402">MVVGTLSPFPPSFTAPALTLPLQTKPLHPSVPGSALIIARHGDTGQQIADAYGVEVSALSPSRTGALPEGAVLRVSFAALPENSAGVLPPSVSTYLVQSGDTLAGIAAAHDLSVTELLSANLHLETLNKLSVGESLFVPQSGAGLLVRIKTGQSVQSLVKAYHADPAQVALANGFGLPNERRVGDYLLLPGVLATGFQQQLVARQERQEQAERQARVQQQYERFQAYRVQVAQERQRATQAQYERYLTWQKQVQQRRLAEQQAVQTQYQKYLAWQHSEARQQLIEKYAAQAQFEAAQQAARLQAQTLARAQAKSRQLNTVRAASTAQSQNAQDLSWPLRSFRITSRFGERDIEFHKEFFHGGVDLAAPYGTPIYAAAGGTVTRSGYGDFGNNVYVENGNAVIIYGHMSRLGVSAGQTVQRGQLLGYVGCSGVCTGPHLHLEVRLSGQAVDPLGLLP</sequence>
<dbReference type="Proteomes" id="UP000603865">
    <property type="component" value="Unassembled WGS sequence"/>
</dbReference>
<dbReference type="CDD" id="cd12797">
    <property type="entry name" value="M23_peptidase"/>
    <property type="match status" value="1"/>
</dbReference>
<dbReference type="PROSITE" id="PS51782">
    <property type="entry name" value="LYSM"/>
    <property type="match status" value="1"/>
</dbReference>
<dbReference type="AlphaFoldDB" id="A0A918F1V0"/>
<keyword evidence="4" id="KW-1185">Reference proteome</keyword>
<comment type="caution">
    <text evidence="3">The sequence shown here is derived from an EMBL/GenBank/DDBJ whole genome shotgun (WGS) entry which is preliminary data.</text>
</comment>
<evidence type="ECO:0000313" key="4">
    <source>
        <dbReference type="Proteomes" id="UP000603865"/>
    </source>
</evidence>
<dbReference type="SUPFAM" id="SSF54106">
    <property type="entry name" value="LysM domain"/>
    <property type="match status" value="1"/>
</dbReference>
<dbReference type="InterPro" id="IPR050570">
    <property type="entry name" value="Cell_wall_metabolism_enzyme"/>
</dbReference>
<reference evidence="3" key="2">
    <citation type="submission" date="2020-09" db="EMBL/GenBank/DDBJ databases">
        <authorList>
            <person name="Sun Q."/>
            <person name="Ohkuma M."/>
        </authorList>
    </citation>
    <scope>NUCLEOTIDE SEQUENCE</scope>
    <source>
        <strain evidence="3">JCM 31311</strain>
    </source>
</reference>
<protein>
    <submittedName>
        <fullName evidence="3">Peptidase M23</fullName>
    </submittedName>
</protein>
<dbReference type="Gene3D" id="2.70.70.10">
    <property type="entry name" value="Glucose Permease (Domain IIA)"/>
    <property type="match status" value="1"/>
</dbReference>
<evidence type="ECO:0000259" key="2">
    <source>
        <dbReference type="PROSITE" id="PS51782"/>
    </source>
</evidence>
<accession>A0A918F1V0</accession>
<organism evidence="3 4">
    <name type="scientific">Deinococcus ruber</name>
    <dbReference type="NCBI Taxonomy" id="1848197"/>
    <lineage>
        <taxon>Bacteria</taxon>
        <taxon>Thermotogati</taxon>
        <taxon>Deinococcota</taxon>
        <taxon>Deinococci</taxon>
        <taxon>Deinococcales</taxon>
        <taxon>Deinococcaceae</taxon>
        <taxon>Deinococcus</taxon>
    </lineage>
</organism>
<feature type="domain" description="LysM" evidence="2">
    <location>
        <begin position="93"/>
        <end position="138"/>
    </location>
</feature>
<keyword evidence="1" id="KW-0732">Signal</keyword>
<dbReference type="Pfam" id="PF01551">
    <property type="entry name" value="Peptidase_M23"/>
    <property type="match status" value="1"/>
</dbReference>
<dbReference type="InterPro" id="IPR016047">
    <property type="entry name" value="M23ase_b-sheet_dom"/>
</dbReference>
<dbReference type="SMART" id="SM00257">
    <property type="entry name" value="LysM"/>
    <property type="match status" value="2"/>
</dbReference>
<dbReference type="GO" id="GO:0004222">
    <property type="term" value="F:metalloendopeptidase activity"/>
    <property type="evidence" value="ECO:0007669"/>
    <property type="project" value="TreeGrafter"/>
</dbReference>
<dbReference type="PANTHER" id="PTHR21666">
    <property type="entry name" value="PEPTIDASE-RELATED"/>
    <property type="match status" value="1"/>
</dbReference>
<dbReference type="SUPFAM" id="SSF51261">
    <property type="entry name" value="Duplicated hybrid motif"/>
    <property type="match status" value="1"/>
</dbReference>
<evidence type="ECO:0000256" key="1">
    <source>
        <dbReference type="ARBA" id="ARBA00022729"/>
    </source>
</evidence>
<reference evidence="3" key="1">
    <citation type="journal article" date="2014" name="Int. J. Syst. Evol. Microbiol.">
        <title>Complete genome sequence of Corynebacterium casei LMG S-19264T (=DSM 44701T), isolated from a smear-ripened cheese.</title>
        <authorList>
            <consortium name="US DOE Joint Genome Institute (JGI-PGF)"/>
            <person name="Walter F."/>
            <person name="Albersmeier A."/>
            <person name="Kalinowski J."/>
            <person name="Ruckert C."/>
        </authorList>
    </citation>
    <scope>NUCLEOTIDE SEQUENCE</scope>
    <source>
        <strain evidence="3">JCM 31311</strain>
    </source>
</reference>
<dbReference type="Gene3D" id="3.10.350.10">
    <property type="entry name" value="LysM domain"/>
    <property type="match status" value="1"/>
</dbReference>
<dbReference type="EMBL" id="BMQL01000001">
    <property type="protein sequence ID" value="GGQ93780.1"/>
    <property type="molecule type" value="Genomic_DNA"/>
</dbReference>
<dbReference type="InterPro" id="IPR036779">
    <property type="entry name" value="LysM_dom_sf"/>
</dbReference>
<dbReference type="InterPro" id="IPR011055">
    <property type="entry name" value="Dup_hybrid_motif"/>
</dbReference>
<dbReference type="Pfam" id="PF01476">
    <property type="entry name" value="LysM"/>
    <property type="match status" value="1"/>
</dbReference>
<dbReference type="CDD" id="cd00118">
    <property type="entry name" value="LysM"/>
    <property type="match status" value="1"/>
</dbReference>
<proteinExistence type="predicted"/>
<dbReference type="InterPro" id="IPR018392">
    <property type="entry name" value="LysM"/>
</dbReference>
<dbReference type="PANTHER" id="PTHR21666:SF289">
    <property type="entry name" value="L-ALA--D-GLU ENDOPEPTIDASE"/>
    <property type="match status" value="1"/>
</dbReference>
<name>A0A918F1V0_9DEIO</name>
<gene>
    <name evidence="3" type="ORF">GCM10008957_02360</name>
</gene>